<name>A0ABN9X1K2_9DINO</name>
<feature type="compositionally biased region" description="Low complexity" evidence="1">
    <location>
        <begin position="90"/>
        <end position="108"/>
    </location>
</feature>
<proteinExistence type="predicted"/>
<dbReference type="EMBL" id="CAUYUJ010019485">
    <property type="protein sequence ID" value="CAK0891498.1"/>
    <property type="molecule type" value="Genomic_DNA"/>
</dbReference>
<protein>
    <submittedName>
        <fullName evidence="2">Uncharacterized protein</fullName>
    </submittedName>
</protein>
<feature type="region of interest" description="Disordered" evidence="1">
    <location>
        <begin position="1"/>
        <end position="27"/>
    </location>
</feature>
<gene>
    <name evidence="2" type="ORF">PCOR1329_LOCUS71440</name>
</gene>
<keyword evidence="3" id="KW-1185">Reference proteome</keyword>
<dbReference type="Proteomes" id="UP001189429">
    <property type="component" value="Unassembled WGS sequence"/>
</dbReference>
<organism evidence="2 3">
    <name type="scientific">Prorocentrum cordatum</name>
    <dbReference type="NCBI Taxonomy" id="2364126"/>
    <lineage>
        <taxon>Eukaryota</taxon>
        <taxon>Sar</taxon>
        <taxon>Alveolata</taxon>
        <taxon>Dinophyceae</taxon>
        <taxon>Prorocentrales</taxon>
        <taxon>Prorocentraceae</taxon>
        <taxon>Prorocentrum</taxon>
    </lineage>
</organism>
<comment type="caution">
    <text evidence="2">The sequence shown here is derived from an EMBL/GenBank/DDBJ whole genome shotgun (WGS) entry which is preliminary data.</text>
</comment>
<reference evidence="2" key="1">
    <citation type="submission" date="2023-10" db="EMBL/GenBank/DDBJ databases">
        <authorList>
            <person name="Chen Y."/>
            <person name="Shah S."/>
            <person name="Dougan E. K."/>
            <person name="Thang M."/>
            <person name="Chan C."/>
        </authorList>
    </citation>
    <scope>NUCLEOTIDE SEQUENCE [LARGE SCALE GENOMIC DNA]</scope>
</reference>
<feature type="region of interest" description="Disordered" evidence="1">
    <location>
        <begin position="41"/>
        <end position="114"/>
    </location>
</feature>
<feature type="non-terminal residue" evidence="2">
    <location>
        <position position="114"/>
    </location>
</feature>
<evidence type="ECO:0000313" key="2">
    <source>
        <dbReference type="EMBL" id="CAK0891498.1"/>
    </source>
</evidence>
<evidence type="ECO:0000313" key="3">
    <source>
        <dbReference type="Proteomes" id="UP001189429"/>
    </source>
</evidence>
<sequence>MPSFILEHGLTPKDDPWPGEPRASATAPAQVSLLAAGLIDEAVPETQGPPRRRRSARAGSQRAGQAREKSRGTRDDYRLYEDPEAEAVRLRTPPVTPRAPTAVAGPAVGSPLKD</sequence>
<feature type="compositionally biased region" description="Basic and acidic residues" evidence="1">
    <location>
        <begin position="65"/>
        <end position="89"/>
    </location>
</feature>
<evidence type="ECO:0000256" key="1">
    <source>
        <dbReference type="SAM" id="MobiDB-lite"/>
    </source>
</evidence>
<accession>A0ABN9X1K2</accession>